<dbReference type="EMBL" id="HBFF01001419">
    <property type="protein sequence ID" value="CAD8728461.1"/>
    <property type="molecule type" value="Transcribed_RNA"/>
</dbReference>
<dbReference type="InterPro" id="IPR011009">
    <property type="entry name" value="Kinase-like_dom_sf"/>
</dbReference>
<dbReference type="GO" id="GO:0005524">
    <property type="term" value="F:ATP binding"/>
    <property type="evidence" value="ECO:0007669"/>
    <property type="project" value="UniProtKB-UniRule"/>
</dbReference>
<evidence type="ECO:0000259" key="8">
    <source>
        <dbReference type="PROSITE" id="PS50011"/>
    </source>
</evidence>
<dbReference type="SUPFAM" id="SSF56112">
    <property type="entry name" value="Protein kinase-like (PK-like)"/>
    <property type="match status" value="1"/>
</dbReference>
<proteinExistence type="inferred from homology"/>
<protein>
    <recommendedName>
        <fullName evidence="8">Protein kinase domain-containing protein</fullName>
    </recommendedName>
</protein>
<evidence type="ECO:0000256" key="1">
    <source>
        <dbReference type="ARBA" id="ARBA00022679"/>
    </source>
</evidence>
<reference evidence="9" key="1">
    <citation type="submission" date="2021-01" db="EMBL/GenBank/DDBJ databases">
        <authorList>
            <person name="Corre E."/>
            <person name="Pelletier E."/>
            <person name="Niang G."/>
            <person name="Scheremetjew M."/>
            <person name="Finn R."/>
            <person name="Kale V."/>
            <person name="Holt S."/>
            <person name="Cochrane G."/>
            <person name="Meng A."/>
            <person name="Brown T."/>
            <person name="Cohen L."/>
        </authorList>
    </citation>
    <scope>NUCLEOTIDE SEQUENCE</scope>
    <source>
        <strain evidence="9">Clade-D-RCC2573</strain>
    </source>
</reference>
<keyword evidence="6" id="KW-0723">Serine/threonine-protein kinase</keyword>
<dbReference type="Gene3D" id="1.10.510.10">
    <property type="entry name" value="Transferase(Phosphotransferase) domain 1"/>
    <property type="match status" value="1"/>
</dbReference>
<dbReference type="PROSITE" id="PS00107">
    <property type="entry name" value="PROTEIN_KINASE_ATP"/>
    <property type="match status" value="1"/>
</dbReference>
<dbReference type="GO" id="GO:0004674">
    <property type="term" value="F:protein serine/threonine kinase activity"/>
    <property type="evidence" value="ECO:0007669"/>
    <property type="project" value="UniProtKB-KW"/>
</dbReference>
<feature type="binding site" evidence="5">
    <location>
        <position position="95"/>
    </location>
    <ligand>
        <name>ATP</name>
        <dbReference type="ChEBI" id="CHEBI:30616"/>
    </ligand>
</feature>
<dbReference type="InterPro" id="IPR008271">
    <property type="entry name" value="Ser/Thr_kinase_AS"/>
</dbReference>
<organism evidence="9">
    <name type="scientific">Ostreococcus mediterraneus</name>
    <dbReference type="NCBI Taxonomy" id="1486918"/>
    <lineage>
        <taxon>Eukaryota</taxon>
        <taxon>Viridiplantae</taxon>
        <taxon>Chlorophyta</taxon>
        <taxon>Mamiellophyceae</taxon>
        <taxon>Mamiellales</taxon>
        <taxon>Bathycoccaceae</taxon>
        <taxon>Ostreococcus</taxon>
    </lineage>
</organism>
<evidence type="ECO:0000256" key="3">
    <source>
        <dbReference type="ARBA" id="ARBA00022777"/>
    </source>
</evidence>
<dbReference type="PANTHER" id="PTHR46699">
    <property type="entry name" value="SERINE/THREONINE-PROTEIN KINASE STN8, CHLOROPLASTIC-RELATED"/>
    <property type="match status" value="1"/>
</dbReference>
<evidence type="ECO:0000256" key="2">
    <source>
        <dbReference type="ARBA" id="ARBA00022741"/>
    </source>
</evidence>
<dbReference type="PROSITE" id="PS00108">
    <property type="entry name" value="PROTEIN_KINASE_ST"/>
    <property type="match status" value="1"/>
</dbReference>
<feature type="compositionally biased region" description="Basic residues" evidence="7">
    <location>
        <begin position="26"/>
        <end position="36"/>
    </location>
</feature>
<evidence type="ECO:0000256" key="5">
    <source>
        <dbReference type="PROSITE-ProRule" id="PRU10141"/>
    </source>
</evidence>
<sequence>MISVVSAPSSTTAGSLARRAPACAPTRRHHSQHRRHLIPRRTTRIAAGGEFTSDDGEKVKYEIALADVSRGKKIGSGSFGDVFEGRANGASAVLKERKNTAAGSRFFRAEAEVNRRLKGCNSVASFVGVAGANAFLVWKDEGRLTLEDALGRSFASSMGCLSDEQAARKVAKGVLQCVKGLHGRGVIHRDVKPNNLLITKGGVLKLIDLGGAADLRTGTNFDEAETVFDPVYGPPERYITGKFGGLFGGLAWGKSKPDLFDAFSCGMVIMQVSCPSMRKKNGMAGVRRELKIWAYDLPMWRASLPDRRQGDFAILDANNEAGWKLVCGLCAQKDKRMSVSQALGSPFCR</sequence>
<evidence type="ECO:0000256" key="6">
    <source>
        <dbReference type="RuleBase" id="RU000304"/>
    </source>
</evidence>
<comment type="similarity">
    <text evidence="6">Belongs to the protein kinase superfamily.</text>
</comment>
<dbReference type="InterPro" id="IPR000719">
    <property type="entry name" value="Prot_kinase_dom"/>
</dbReference>
<keyword evidence="2 5" id="KW-0547">Nucleotide-binding</keyword>
<feature type="compositionally biased region" description="Polar residues" evidence="7">
    <location>
        <begin position="1"/>
        <end position="14"/>
    </location>
</feature>
<dbReference type="SMART" id="SM00220">
    <property type="entry name" value="S_TKc"/>
    <property type="match status" value="1"/>
</dbReference>
<dbReference type="InterPro" id="IPR017441">
    <property type="entry name" value="Protein_kinase_ATP_BS"/>
</dbReference>
<evidence type="ECO:0000256" key="7">
    <source>
        <dbReference type="SAM" id="MobiDB-lite"/>
    </source>
</evidence>
<dbReference type="Gene3D" id="3.30.200.20">
    <property type="entry name" value="Phosphorylase Kinase, domain 1"/>
    <property type="match status" value="1"/>
</dbReference>
<dbReference type="PROSITE" id="PS50011">
    <property type="entry name" value="PROTEIN_KINASE_DOM"/>
    <property type="match status" value="1"/>
</dbReference>
<dbReference type="PANTHER" id="PTHR46699:SF5">
    <property type="entry name" value="PROTEIN KINASE DOMAIN-CONTAINING PROTEIN"/>
    <property type="match status" value="1"/>
</dbReference>
<keyword evidence="1" id="KW-0808">Transferase</keyword>
<feature type="region of interest" description="Disordered" evidence="7">
    <location>
        <begin position="1"/>
        <end position="36"/>
    </location>
</feature>
<evidence type="ECO:0000256" key="4">
    <source>
        <dbReference type="ARBA" id="ARBA00022840"/>
    </source>
</evidence>
<dbReference type="AlphaFoldDB" id="A0A6U0CWQ9"/>
<accession>A0A6U0CWQ9</accession>
<name>A0A6U0CWQ9_9CHLO</name>
<feature type="domain" description="Protein kinase" evidence="8">
    <location>
        <begin position="68"/>
        <end position="348"/>
    </location>
</feature>
<gene>
    <name evidence="9" type="ORF">OMED0936_LOCUS1136</name>
</gene>
<keyword evidence="3" id="KW-0418">Kinase</keyword>
<dbReference type="Pfam" id="PF00069">
    <property type="entry name" value="Pkinase"/>
    <property type="match status" value="1"/>
</dbReference>
<evidence type="ECO:0000313" key="9">
    <source>
        <dbReference type="EMBL" id="CAD8728461.1"/>
    </source>
</evidence>
<keyword evidence="4 5" id="KW-0067">ATP-binding</keyword>